<dbReference type="STRING" id="35623.Aocu_14310"/>
<evidence type="ECO:0000259" key="1">
    <source>
        <dbReference type="Pfam" id="PF01996"/>
    </source>
</evidence>
<gene>
    <name evidence="2" type="primary">fbiB</name>
    <name evidence="2" type="ORF">Aocu_14310</name>
</gene>
<dbReference type="RefSeq" id="WP_045749911.1">
    <property type="nucleotide sequence ID" value="NZ_FUZK01000004.1"/>
</dbReference>
<dbReference type="Pfam" id="PF01996">
    <property type="entry name" value="F420_ligase"/>
    <property type="match status" value="1"/>
</dbReference>
<dbReference type="GO" id="GO:0016874">
    <property type="term" value="F:ligase activity"/>
    <property type="evidence" value="ECO:0007669"/>
    <property type="project" value="UniProtKB-KW"/>
</dbReference>
<dbReference type="AlphaFoldDB" id="A0A061ADJ6"/>
<dbReference type="InParanoid" id="A0A061ADJ6"/>
<dbReference type="KEGG" id="aoc:Aocu_14310"/>
<evidence type="ECO:0000313" key="2">
    <source>
        <dbReference type="EMBL" id="CDR31504.1"/>
    </source>
</evidence>
<dbReference type="Proteomes" id="UP000032434">
    <property type="component" value="Chromosome 1"/>
</dbReference>
<keyword evidence="2" id="KW-0436">Ligase</keyword>
<keyword evidence="3" id="KW-1185">Reference proteome</keyword>
<reference evidence="3" key="1">
    <citation type="submission" date="2014-05" db="EMBL/GenBank/DDBJ databases">
        <authorList>
            <person name="Kube M."/>
        </authorList>
    </citation>
    <scope>NUCLEOTIDE SEQUENCE [LARGE SCALE GENOMIC DNA]</scope>
</reference>
<dbReference type="OrthoDB" id="950at2"/>
<sequence>MKHIGVISRGIKTPIIKEGDDLSTIVVESLMNASNEDGFQIDDQDIIAVTEAVVGISQGKYASLDDIASDVSSKFKTRHLGLVYPILSRNRFSSLLRAFARAMDEITIQLSYPKDEVGNSIMMDSDIERLHINPFTDVITYATYQQEMSHFKHPFTGVNMVAYYKEVVEGEGCKVNFIFSNQPKEILNYTKEVLVCDIHTRHKTKQTLLKEFPLTVLSLDQLMNDPGKFRAINQTFGLYGSNAATKETVKLFPDMEEPIVYTIQQKIYELTGKHVEVMIYGDGAFKDPVGEIWELADPVVSPSYTKGLEGSPNELKLKYISDDLFKDLRGDALRQAVIDEVRKKSNQATDDSKLGTTPRRYVDLIGSLCDLMSGSGDRGTPVVYIKNYFKNIADES</sequence>
<evidence type="ECO:0000313" key="3">
    <source>
        <dbReference type="Proteomes" id="UP000032434"/>
    </source>
</evidence>
<proteinExistence type="predicted"/>
<dbReference type="InterPro" id="IPR002847">
    <property type="entry name" value="F420-0_gamma-glut_ligase-dom"/>
</dbReference>
<accession>A0A061ADJ6</accession>
<dbReference type="EMBL" id="LK028559">
    <property type="protein sequence ID" value="CDR31504.1"/>
    <property type="molecule type" value="Genomic_DNA"/>
</dbReference>
<dbReference type="PATRIC" id="fig|35623.3.peg.1432"/>
<name>A0A061ADJ6_9MOLU</name>
<dbReference type="SUPFAM" id="SSF144010">
    <property type="entry name" value="CofE-like"/>
    <property type="match status" value="1"/>
</dbReference>
<feature type="domain" description="Coenzyme F420:L-glutamate ligase-like" evidence="1">
    <location>
        <begin position="10"/>
        <end position="387"/>
    </location>
</feature>
<protein>
    <submittedName>
        <fullName evidence="2">Coenzyme F420:L-glutamate ligase</fullName>
    </submittedName>
</protein>
<dbReference type="Gene3D" id="3.30.1330.100">
    <property type="entry name" value="CofE-like"/>
    <property type="match status" value="1"/>
</dbReference>
<organism evidence="2 3">
    <name type="scientific">Acholeplasma oculi</name>
    <dbReference type="NCBI Taxonomy" id="35623"/>
    <lineage>
        <taxon>Bacteria</taxon>
        <taxon>Bacillati</taxon>
        <taxon>Mycoplasmatota</taxon>
        <taxon>Mollicutes</taxon>
        <taxon>Acholeplasmatales</taxon>
        <taxon>Acholeplasmataceae</taxon>
        <taxon>Acholeplasma</taxon>
    </lineage>
</organism>
<dbReference type="HOGENOM" id="CLU_626686_0_0_14"/>